<sequence>MEINRRDRLWDTYGDVLFFDFKTRKTIKTNLEHMRNLKMELVSLRNTINMTIHHIEGEE</sequence>
<organism evidence="1 2">
    <name type="scientific">Granulicatella balaenopterae</name>
    <dbReference type="NCBI Taxonomy" id="137733"/>
    <lineage>
        <taxon>Bacteria</taxon>
        <taxon>Bacillati</taxon>
        <taxon>Bacillota</taxon>
        <taxon>Bacilli</taxon>
        <taxon>Lactobacillales</taxon>
        <taxon>Carnobacteriaceae</taxon>
        <taxon>Granulicatella</taxon>
    </lineage>
</organism>
<accession>A0A1H9IWY1</accession>
<keyword evidence="2" id="KW-1185">Reference proteome</keyword>
<evidence type="ECO:0000313" key="1">
    <source>
        <dbReference type="EMBL" id="SEQ79094.1"/>
    </source>
</evidence>
<proteinExistence type="predicted"/>
<dbReference type="EMBL" id="FOGF01000007">
    <property type="protein sequence ID" value="SEQ79094.1"/>
    <property type="molecule type" value="Genomic_DNA"/>
</dbReference>
<name>A0A1H9IWY1_9LACT</name>
<evidence type="ECO:0000313" key="2">
    <source>
        <dbReference type="Proteomes" id="UP000198556"/>
    </source>
</evidence>
<dbReference type="STRING" id="137733.SAMN05421767_1076"/>
<dbReference type="AlphaFoldDB" id="A0A1H9IWY1"/>
<reference evidence="1 2" key="1">
    <citation type="submission" date="2016-10" db="EMBL/GenBank/DDBJ databases">
        <authorList>
            <person name="de Groot N.N."/>
        </authorList>
    </citation>
    <scope>NUCLEOTIDE SEQUENCE [LARGE SCALE GENOMIC DNA]</scope>
    <source>
        <strain evidence="1 2">DSM 15827</strain>
    </source>
</reference>
<dbReference type="RefSeq" id="WP_089746134.1">
    <property type="nucleotide sequence ID" value="NZ_FOGF01000007.1"/>
</dbReference>
<gene>
    <name evidence="1" type="ORF">SAMN05421767_1076</name>
</gene>
<dbReference type="Proteomes" id="UP000198556">
    <property type="component" value="Unassembled WGS sequence"/>
</dbReference>
<protein>
    <submittedName>
        <fullName evidence="1">Uncharacterized protein</fullName>
    </submittedName>
</protein>